<gene>
    <name evidence="1" type="ORF">MEDL_31276</name>
</gene>
<evidence type="ECO:0000313" key="1">
    <source>
        <dbReference type="EMBL" id="CAG2217603.1"/>
    </source>
</evidence>
<keyword evidence="2" id="KW-1185">Reference proteome</keyword>
<dbReference type="AlphaFoldDB" id="A0A8S3SB88"/>
<dbReference type="EMBL" id="CAJPWZ010001546">
    <property type="protein sequence ID" value="CAG2217603.1"/>
    <property type="molecule type" value="Genomic_DNA"/>
</dbReference>
<dbReference type="SUPFAM" id="SSF56436">
    <property type="entry name" value="C-type lectin-like"/>
    <property type="match status" value="1"/>
</dbReference>
<dbReference type="Proteomes" id="UP000683360">
    <property type="component" value="Unassembled WGS sequence"/>
</dbReference>
<dbReference type="OrthoDB" id="10336603at2759"/>
<accession>A0A8S3SB88</accession>
<comment type="caution">
    <text evidence="1">The sequence shown here is derived from an EMBL/GenBank/DDBJ whole genome shotgun (WGS) entry which is preliminary data.</text>
</comment>
<proteinExistence type="predicted"/>
<dbReference type="InterPro" id="IPR016187">
    <property type="entry name" value="CTDL_fold"/>
</dbReference>
<organism evidence="1 2">
    <name type="scientific">Mytilus edulis</name>
    <name type="common">Blue mussel</name>
    <dbReference type="NCBI Taxonomy" id="6550"/>
    <lineage>
        <taxon>Eukaryota</taxon>
        <taxon>Metazoa</taxon>
        <taxon>Spiralia</taxon>
        <taxon>Lophotrochozoa</taxon>
        <taxon>Mollusca</taxon>
        <taxon>Bivalvia</taxon>
        <taxon>Autobranchia</taxon>
        <taxon>Pteriomorphia</taxon>
        <taxon>Mytilida</taxon>
        <taxon>Mytiloidea</taxon>
        <taxon>Mytilidae</taxon>
        <taxon>Mytilinae</taxon>
        <taxon>Mytilus</taxon>
    </lineage>
</organism>
<evidence type="ECO:0000313" key="2">
    <source>
        <dbReference type="Proteomes" id="UP000683360"/>
    </source>
</evidence>
<reference evidence="1" key="1">
    <citation type="submission" date="2021-03" db="EMBL/GenBank/DDBJ databases">
        <authorList>
            <person name="Bekaert M."/>
        </authorList>
    </citation>
    <scope>NUCLEOTIDE SEQUENCE</scope>
</reference>
<sequence length="255" mass="29602">MKTLNHNGVEKCSLFCKQNEFKDRDYILLQNDTCYCVRYTTLAQMNKQGKTQQVSTKSCDTRCDGDKFDRCGGIKNLFSAYKLIGLPISDEIGGNCFFTVGTGRNRNRISCKERLLSKCEAVMASDGNRKIDVKCVEIKMNWYDARKTCNMFKKYIQLLNSKCDNNKEIADKLWHNRFVKERIVWNADIPTDRYKTNGYSCLAMKLTEDSNYILTAQKCDKEYHSLCQKDVWDTVVIPKTNEQETEELKDTDLKL</sequence>
<name>A0A8S3SB88_MYTED</name>
<evidence type="ECO:0008006" key="3">
    <source>
        <dbReference type="Google" id="ProtNLM"/>
    </source>
</evidence>
<protein>
    <recommendedName>
        <fullName evidence="3">WSC domain-containing protein</fullName>
    </recommendedName>
</protein>